<dbReference type="VEuPathDB" id="VectorBase:GPPI020170"/>
<reference evidence="1" key="2">
    <citation type="submission" date="2020-05" db="UniProtKB">
        <authorList>
            <consortium name="EnsemblMetazoa"/>
        </authorList>
    </citation>
    <scope>IDENTIFICATION</scope>
    <source>
        <strain evidence="1">IAEA</strain>
    </source>
</reference>
<proteinExistence type="predicted"/>
<sequence length="81" mass="9049">MSDTNLPNAATTGVIVKHAGAVTPMADVMKLDIHKDPRHVHWRIGLKVSNRLALQTPANILNHRYTRAYPLNNKIEKGSRI</sequence>
<dbReference type="EnsemblMetazoa" id="GPPI020170-RA">
    <property type="protein sequence ID" value="GPPI020170-PA"/>
    <property type="gene ID" value="GPPI020170"/>
</dbReference>
<accession>A0A1B0B646</accession>
<dbReference type="Proteomes" id="UP000092460">
    <property type="component" value="Unassembled WGS sequence"/>
</dbReference>
<name>A0A1B0B646_9MUSC</name>
<organism evidence="1 2">
    <name type="scientific">Glossina palpalis gambiensis</name>
    <dbReference type="NCBI Taxonomy" id="67801"/>
    <lineage>
        <taxon>Eukaryota</taxon>
        <taxon>Metazoa</taxon>
        <taxon>Ecdysozoa</taxon>
        <taxon>Arthropoda</taxon>
        <taxon>Hexapoda</taxon>
        <taxon>Insecta</taxon>
        <taxon>Pterygota</taxon>
        <taxon>Neoptera</taxon>
        <taxon>Endopterygota</taxon>
        <taxon>Diptera</taxon>
        <taxon>Brachycera</taxon>
        <taxon>Muscomorpha</taxon>
        <taxon>Hippoboscoidea</taxon>
        <taxon>Glossinidae</taxon>
        <taxon>Glossina</taxon>
    </lineage>
</organism>
<reference evidence="2" key="1">
    <citation type="submission" date="2015-01" db="EMBL/GenBank/DDBJ databases">
        <authorList>
            <person name="Aksoy S."/>
            <person name="Warren W."/>
            <person name="Wilson R.K."/>
        </authorList>
    </citation>
    <scope>NUCLEOTIDE SEQUENCE [LARGE SCALE GENOMIC DNA]</scope>
    <source>
        <strain evidence="2">IAEA</strain>
    </source>
</reference>
<evidence type="ECO:0000313" key="1">
    <source>
        <dbReference type="EnsemblMetazoa" id="GPPI020170-PA"/>
    </source>
</evidence>
<protein>
    <submittedName>
        <fullName evidence="1">Uncharacterized protein</fullName>
    </submittedName>
</protein>
<dbReference type="EMBL" id="JXJN01008982">
    <property type="status" value="NOT_ANNOTATED_CDS"/>
    <property type="molecule type" value="Genomic_DNA"/>
</dbReference>
<keyword evidence="2" id="KW-1185">Reference proteome</keyword>
<dbReference type="AlphaFoldDB" id="A0A1B0B646"/>
<evidence type="ECO:0000313" key="2">
    <source>
        <dbReference type="Proteomes" id="UP000092460"/>
    </source>
</evidence>